<accession>A0ABN9X9X9</accession>
<evidence type="ECO:0008006" key="6">
    <source>
        <dbReference type="Google" id="ProtNLM"/>
    </source>
</evidence>
<evidence type="ECO:0000313" key="5">
    <source>
        <dbReference type="Proteomes" id="UP001189429"/>
    </source>
</evidence>
<dbReference type="Gene3D" id="1.10.287.70">
    <property type="match status" value="1"/>
</dbReference>
<feature type="transmembrane region" description="Helical" evidence="2">
    <location>
        <begin position="221"/>
        <end position="243"/>
    </location>
</feature>
<evidence type="ECO:0000256" key="2">
    <source>
        <dbReference type="SAM" id="Phobius"/>
    </source>
</evidence>
<evidence type="ECO:0000256" key="1">
    <source>
        <dbReference type="SAM" id="MobiDB-lite"/>
    </source>
</evidence>
<feature type="region of interest" description="Disordered" evidence="1">
    <location>
        <begin position="759"/>
        <end position="827"/>
    </location>
</feature>
<keyword evidence="2" id="KW-0472">Membrane</keyword>
<comment type="caution">
    <text evidence="4">The sequence shown here is derived from an EMBL/GenBank/DDBJ whole genome shotgun (WGS) entry which is preliminary data.</text>
</comment>
<name>A0ABN9X9X9_9DINO</name>
<dbReference type="Gene3D" id="2.60.120.10">
    <property type="entry name" value="Jelly Rolls"/>
    <property type="match status" value="1"/>
</dbReference>
<feature type="transmembrane region" description="Helical" evidence="2">
    <location>
        <begin position="139"/>
        <end position="162"/>
    </location>
</feature>
<dbReference type="PANTHER" id="PTHR10217:SF435">
    <property type="entry name" value="POTASSIUM VOLTAGE-GATED CHANNEL PROTEIN EAG"/>
    <property type="match status" value="1"/>
</dbReference>
<feature type="transmembrane region" description="Helical" evidence="2">
    <location>
        <begin position="76"/>
        <end position="94"/>
    </location>
</feature>
<keyword evidence="2" id="KW-0812">Transmembrane</keyword>
<dbReference type="InterPro" id="IPR018490">
    <property type="entry name" value="cNMP-bd_dom_sf"/>
</dbReference>
<protein>
    <recommendedName>
        <fullName evidence="6">Cyclic nucleotide-binding domain-containing protein</fullName>
    </recommendedName>
</protein>
<evidence type="ECO:0000313" key="4">
    <source>
        <dbReference type="EMBL" id="CAK0896324.1"/>
    </source>
</evidence>
<sequence>MFKAFSVLILLCDLVMVPYMLAWKSPYEGWMFAAMLFSALFWVLDMGSKFITGYVKDYHVQMRPMDIVMHYVRTRFLLDLLFVCSDCCSLAVLYSAGAPGAPWIFHAMRVLKAGRLLHIRSLLNESAIIITDEKYHSSMMFAVVIAGALWLNHLMSCAWHALGTRANSDTWLYWVETVGIDYAESSELYQYLSSLHWSVATFLGGNVEIYCRNSSERAVSIGYTMAGLVYVSVLISLLSAALVDRNEAMKQQTHRLVTLRRYLRERKVNQRIAILVQQQVTERIGKKEQLTEREVESSMGYLSKALRYELRLDMFRRYITTHPLFGLWFDMDKRALQLLCAETLGFSDLRAADELFTAGAEAGKAYHLIRGSLQYSRDHVGMARGPGGSTRVEPEAWLSEACLWAEWKHAGTAEALETSQVLSVTGEGISQAMVKNPHVQEITVEYCRLFHQAIVSARPPEAYPDDLQVPHAEFSNLVLNMDRDIQVTVGLHAIAKMRVQIGVGLFRINLPGQDDKLEALRKEVESGKSTVMVNARGEVERFVSLVAVRLLSEDKLLVQLAKQEKAQDFLVECALPAQKKPLGLSVEDSLSKILAEKLSDFVGDAEPAVQNIPQPEERVEESKLFGINTKYLRYVCTVRVESGDDSVAAMATRWRPTESTDTAASIPGPGRRSSQSAQLAEEMGPHRGLLDRKMTWYAWVTEDEFAFLKRAEVKPLLRSWLALHATDLGGRPLQGLMSDATDPAVGFRASMRRVPRWQMADQAAQSAGSTAARARATAVPGGPPPLSPRRSGCDLPALAERSPEDRGRRNPRSASSPRGGQVGQRGQ</sequence>
<feature type="signal peptide" evidence="3">
    <location>
        <begin position="1"/>
        <end position="22"/>
    </location>
</feature>
<dbReference type="InterPro" id="IPR050818">
    <property type="entry name" value="KCNH_animal-type"/>
</dbReference>
<organism evidence="4 5">
    <name type="scientific">Prorocentrum cordatum</name>
    <dbReference type="NCBI Taxonomy" id="2364126"/>
    <lineage>
        <taxon>Eukaryota</taxon>
        <taxon>Sar</taxon>
        <taxon>Alveolata</taxon>
        <taxon>Dinophyceae</taxon>
        <taxon>Prorocentrales</taxon>
        <taxon>Prorocentraceae</taxon>
        <taxon>Prorocentrum</taxon>
    </lineage>
</organism>
<feature type="compositionally biased region" description="Low complexity" evidence="1">
    <location>
        <begin position="760"/>
        <end position="780"/>
    </location>
</feature>
<feature type="transmembrane region" description="Helical" evidence="2">
    <location>
        <begin position="32"/>
        <end position="55"/>
    </location>
</feature>
<keyword evidence="5" id="KW-1185">Reference proteome</keyword>
<feature type="chain" id="PRO_5045039826" description="Cyclic nucleotide-binding domain-containing protein" evidence="3">
    <location>
        <begin position="23"/>
        <end position="827"/>
    </location>
</feature>
<reference evidence="4" key="1">
    <citation type="submission" date="2023-10" db="EMBL/GenBank/DDBJ databases">
        <authorList>
            <person name="Chen Y."/>
            <person name="Shah S."/>
            <person name="Dougan E. K."/>
            <person name="Thang M."/>
            <person name="Chan C."/>
        </authorList>
    </citation>
    <scope>NUCLEOTIDE SEQUENCE [LARGE SCALE GENOMIC DNA]</scope>
</reference>
<keyword evidence="2" id="KW-1133">Transmembrane helix</keyword>
<dbReference type="SUPFAM" id="SSF81324">
    <property type="entry name" value="Voltage-gated potassium channels"/>
    <property type="match status" value="1"/>
</dbReference>
<feature type="region of interest" description="Disordered" evidence="1">
    <location>
        <begin position="654"/>
        <end position="681"/>
    </location>
</feature>
<gene>
    <name evidence="4" type="ORF">PCOR1329_LOCUS74822</name>
</gene>
<keyword evidence="3" id="KW-0732">Signal</keyword>
<dbReference type="EMBL" id="CAUYUJ010020170">
    <property type="protein sequence ID" value="CAK0896324.1"/>
    <property type="molecule type" value="Genomic_DNA"/>
</dbReference>
<dbReference type="SUPFAM" id="SSF51206">
    <property type="entry name" value="cAMP-binding domain-like"/>
    <property type="match status" value="1"/>
</dbReference>
<evidence type="ECO:0000256" key="3">
    <source>
        <dbReference type="SAM" id="SignalP"/>
    </source>
</evidence>
<dbReference type="PANTHER" id="PTHR10217">
    <property type="entry name" value="VOLTAGE AND LIGAND GATED POTASSIUM CHANNEL"/>
    <property type="match status" value="1"/>
</dbReference>
<dbReference type="Proteomes" id="UP001189429">
    <property type="component" value="Unassembled WGS sequence"/>
</dbReference>
<dbReference type="InterPro" id="IPR014710">
    <property type="entry name" value="RmlC-like_jellyroll"/>
</dbReference>
<proteinExistence type="predicted"/>